<dbReference type="Proteomes" id="UP001367676">
    <property type="component" value="Unassembled WGS sequence"/>
</dbReference>
<dbReference type="AlphaFoldDB" id="A0AAN9TE96"/>
<proteinExistence type="predicted"/>
<dbReference type="EMBL" id="JBBCAQ010000033">
    <property type="protein sequence ID" value="KAK7582737.1"/>
    <property type="molecule type" value="Genomic_DNA"/>
</dbReference>
<sequence length="101" mass="11209">MLSWLKLSEANPVIETIKNSPESTLKQILPDSSMDALQSESDPTIKVKRSALVDCLSPELIALIMQRVQEIIKYITELVEEIILRESRWGGGSNNAVAQSV</sequence>
<organism evidence="1 2">
    <name type="scientific">Parthenolecanium corni</name>
    <dbReference type="NCBI Taxonomy" id="536013"/>
    <lineage>
        <taxon>Eukaryota</taxon>
        <taxon>Metazoa</taxon>
        <taxon>Ecdysozoa</taxon>
        <taxon>Arthropoda</taxon>
        <taxon>Hexapoda</taxon>
        <taxon>Insecta</taxon>
        <taxon>Pterygota</taxon>
        <taxon>Neoptera</taxon>
        <taxon>Paraneoptera</taxon>
        <taxon>Hemiptera</taxon>
        <taxon>Sternorrhyncha</taxon>
        <taxon>Coccoidea</taxon>
        <taxon>Coccidae</taxon>
        <taxon>Parthenolecanium</taxon>
    </lineage>
</organism>
<name>A0AAN9TE96_9HEMI</name>
<gene>
    <name evidence="1" type="ORF">V9T40_014182</name>
</gene>
<evidence type="ECO:0000313" key="1">
    <source>
        <dbReference type="EMBL" id="KAK7582737.1"/>
    </source>
</evidence>
<keyword evidence="2" id="KW-1185">Reference proteome</keyword>
<protein>
    <submittedName>
        <fullName evidence="1">Uncharacterized protein</fullName>
    </submittedName>
</protein>
<reference evidence="1 2" key="1">
    <citation type="submission" date="2024-03" db="EMBL/GenBank/DDBJ databases">
        <title>Adaptation during the transition from Ophiocordyceps entomopathogen to insect associate is accompanied by gene loss and intensified selection.</title>
        <authorList>
            <person name="Ward C.M."/>
            <person name="Onetto C.A."/>
            <person name="Borneman A.R."/>
        </authorList>
    </citation>
    <scope>NUCLEOTIDE SEQUENCE [LARGE SCALE GENOMIC DNA]</scope>
    <source>
        <strain evidence="1">AWRI1</strain>
        <tissue evidence="1">Single Adult Female</tissue>
    </source>
</reference>
<comment type="caution">
    <text evidence="1">The sequence shown here is derived from an EMBL/GenBank/DDBJ whole genome shotgun (WGS) entry which is preliminary data.</text>
</comment>
<evidence type="ECO:0000313" key="2">
    <source>
        <dbReference type="Proteomes" id="UP001367676"/>
    </source>
</evidence>
<accession>A0AAN9TE96</accession>